<evidence type="ECO:0000313" key="1">
    <source>
        <dbReference type="EMBL" id="MBW0549969.1"/>
    </source>
</evidence>
<sequence length="200" mass="22428">MHPILKDAGWCIYGIIYHYVPFLLSNPIVKFSGPNSMIPKSITNFEGGLFSSSVWQSMAAIRRPGQDPNHLVLQELGWQFFQDHSKGHSQRLFIIQSAVKAASTSILLGQLNWSIQEAINHACMSLTQLGQFIFHCGNSITQFNSKDGQSCIDPIKTIKPDDSPSRISLSVLLIYWPPFITWGLSPQLINILDLFLSLLK</sequence>
<evidence type="ECO:0000313" key="2">
    <source>
        <dbReference type="Proteomes" id="UP000765509"/>
    </source>
</evidence>
<keyword evidence="2" id="KW-1185">Reference proteome</keyword>
<gene>
    <name evidence="1" type="ORF">O181_089684</name>
</gene>
<dbReference type="AlphaFoldDB" id="A0A9Q3IU36"/>
<protein>
    <submittedName>
        <fullName evidence="1">Uncharacterized protein</fullName>
    </submittedName>
</protein>
<accession>A0A9Q3IU36</accession>
<organism evidence="1 2">
    <name type="scientific">Austropuccinia psidii MF-1</name>
    <dbReference type="NCBI Taxonomy" id="1389203"/>
    <lineage>
        <taxon>Eukaryota</taxon>
        <taxon>Fungi</taxon>
        <taxon>Dikarya</taxon>
        <taxon>Basidiomycota</taxon>
        <taxon>Pucciniomycotina</taxon>
        <taxon>Pucciniomycetes</taxon>
        <taxon>Pucciniales</taxon>
        <taxon>Sphaerophragmiaceae</taxon>
        <taxon>Austropuccinia</taxon>
    </lineage>
</organism>
<comment type="caution">
    <text evidence="1">The sequence shown here is derived from an EMBL/GenBank/DDBJ whole genome shotgun (WGS) entry which is preliminary data.</text>
</comment>
<name>A0A9Q3IU36_9BASI</name>
<dbReference type="Proteomes" id="UP000765509">
    <property type="component" value="Unassembled WGS sequence"/>
</dbReference>
<reference evidence="1" key="1">
    <citation type="submission" date="2021-03" db="EMBL/GenBank/DDBJ databases">
        <title>Draft genome sequence of rust myrtle Austropuccinia psidii MF-1, a brazilian biotype.</title>
        <authorList>
            <person name="Quecine M.C."/>
            <person name="Pachon D.M.R."/>
            <person name="Bonatelli M.L."/>
            <person name="Correr F.H."/>
            <person name="Franceschini L.M."/>
            <person name="Leite T.F."/>
            <person name="Margarido G.R.A."/>
            <person name="Almeida C.A."/>
            <person name="Ferrarezi J.A."/>
            <person name="Labate C.A."/>
        </authorList>
    </citation>
    <scope>NUCLEOTIDE SEQUENCE</scope>
    <source>
        <strain evidence="1">MF-1</strain>
    </source>
</reference>
<dbReference type="EMBL" id="AVOT02055421">
    <property type="protein sequence ID" value="MBW0549969.1"/>
    <property type="molecule type" value="Genomic_DNA"/>
</dbReference>
<proteinExistence type="predicted"/>